<feature type="compositionally biased region" description="Low complexity" evidence="1">
    <location>
        <begin position="1"/>
        <end position="38"/>
    </location>
</feature>
<accession>A0A316HSN4</accession>
<keyword evidence="2" id="KW-0812">Transmembrane</keyword>
<evidence type="ECO:0000313" key="4">
    <source>
        <dbReference type="Proteomes" id="UP000246005"/>
    </source>
</evidence>
<feature type="region of interest" description="Disordered" evidence="1">
    <location>
        <begin position="81"/>
        <end position="106"/>
    </location>
</feature>
<evidence type="ECO:0008006" key="5">
    <source>
        <dbReference type="Google" id="ProtNLM"/>
    </source>
</evidence>
<dbReference type="RefSeq" id="WP_109640239.1">
    <property type="nucleotide sequence ID" value="NZ_QGHB01000012.1"/>
</dbReference>
<keyword evidence="2" id="KW-1133">Transmembrane helix</keyword>
<keyword evidence="2" id="KW-0472">Membrane</keyword>
<reference evidence="3 4" key="1">
    <citation type="submission" date="2018-05" db="EMBL/GenBank/DDBJ databases">
        <title>Genomic Encyclopedia of Type Strains, Phase IV (KMG-IV): sequencing the most valuable type-strain genomes for metagenomic binning, comparative biology and taxonomic classification.</title>
        <authorList>
            <person name="Goeker M."/>
        </authorList>
    </citation>
    <scope>NUCLEOTIDE SEQUENCE [LARGE SCALE GENOMIC DNA]</scope>
    <source>
        <strain evidence="3 4">DSM 45480</strain>
    </source>
</reference>
<comment type="caution">
    <text evidence="3">The sequence shown here is derived from an EMBL/GenBank/DDBJ whole genome shotgun (WGS) entry which is preliminary data.</text>
</comment>
<protein>
    <recommendedName>
        <fullName evidence="5">DUF4878 domain-containing protein</fullName>
    </recommendedName>
</protein>
<feature type="transmembrane region" description="Helical" evidence="2">
    <location>
        <begin position="56"/>
        <end position="78"/>
    </location>
</feature>
<evidence type="ECO:0000256" key="2">
    <source>
        <dbReference type="SAM" id="Phobius"/>
    </source>
</evidence>
<evidence type="ECO:0000256" key="1">
    <source>
        <dbReference type="SAM" id="MobiDB-lite"/>
    </source>
</evidence>
<dbReference type="AlphaFoldDB" id="A0A316HSN4"/>
<organism evidence="3 4">
    <name type="scientific">Lentzea atacamensis</name>
    <dbReference type="NCBI Taxonomy" id="531938"/>
    <lineage>
        <taxon>Bacteria</taxon>
        <taxon>Bacillati</taxon>
        <taxon>Actinomycetota</taxon>
        <taxon>Actinomycetes</taxon>
        <taxon>Pseudonocardiales</taxon>
        <taxon>Pseudonocardiaceae</taxon>
        <taxon>Lentzea</taxon>
    </lineage>
</organism>
<gene>
    <name evidence="3" type="ORF">C8D88_112159</name>
</gene>
<feature type="compositionally biased region" description="Low complexity" evidence="1">
    <location>
        <begin position="81"/>
        <end position="104"/>
    </location>
</feature>
<name>A0A316HSN4_9PSEU</name>
<sequence length="223" mass="22976">QQPGPYGQPQQDPFGQQGPQSGGFPQQGYGQPGPYGQQPGYGGFGGPPPKKSNTGMIIGVVIGVLVLVGGGITAAVLLSGNDSKSNSSSSGNSNNGGSDTSGGDDTADVKKAAEAYIAAAAAKNESKAKSLACKEMLDEAAELEKNATPEQKKLAEGLKKMPAPKMTYKGATVSGDTATVKIEVSANYGGQNQTADSEWKFKKVSGDWKFCTLQKDIKVPTTR</sequence>
<dbReference type="SUPFAM" id="SSF81995">
    <property type="entry name" value="beta-sandwich domain of Sec23/24"/>
    <property type="match status" value="1"/>
</dbReference>
<feature type="region of interest" description="Disordered" evidence="1">
    <location>
        <begin position="1"/>
        <end position="52"/>
    </location>
</feature>
<dbReference type="Proteomes" id="UP000246005">
    <property type="component" value="Unassembled WGS sequence"/>
</dbReference>
<dbReference type="EMBL" id="QGHB01000012">
    <property type="protein sequence ID" value="PWK82909.1"/>
    <property type="molecule type" value="Genomic_DNA"/>
</dbReference>
<proteinExistence type="predicted"/>
<feature type="non-terminal residue" evidence="3">
    <location>
        <position position="1"/>
    </location>
</feature>
<evidence type="ECO:0000313" key="3">
    <source>
        <dbReference type="EMBL" id="PWK82909.1"/>
    </source>
</evidence>